<evidence type="ECO:0000256" key="2">
    <source>
        <dbReference type="ARBA" id="ARBA00009760"/>
    </source>
</evidence>
<evidence type="ECO:0000256" key="4">
    <source>
        <dbReference type="ARBA" id="ARBA00022631"/>
    </source>
</evidence>
<keyword evidence="5" id="KW-0560">Oxidoreductase</keyword>
<dbReference type="Proteomes" id="UP001479436">
    <property type="component" value="Unassembled WGS sequence"/>
</dbReference>
<dbReference type="SUPFAM" id="SSF55620">
    <property type="entry name" value="Tetrahydrobiopterin biosynthesis enzymes-like"/>
    <property type="match status" value="1"/>
</dbReference>
<keyword evidence="8" id="KW-1185">Reference proteome</keyword>
<feature type="non-terminal residue" evidence="7">
    <location>
        <position position="1"/>
    </location>
</feature>
<dbReference type="EC" id="1.7.3.3" evidence="3"/>
<comment type="caution">
    <text evidence="7">The sequence shown here is derived from an EMBL/GenBank/DDBJ whole genome shotgun (WGS) entry which is preliminary data.</text>
</comment>
<comment type="similarity">
    <text evidence="2">Belongs to the uricase family.</text>
</comment>
<comment type="pathway">
    <text evidence="1">Purine metabolism; urate degradation; (S)-allantoin from urate: step 1/3.</text>
</comment>
<proteinExistence type="inferred from homology"/>
<name>A0ABR2WDJ8_9FUNG</name>
<dbReference type="Pfam" id="PF01014">
    <property type="entry name" value="Uricase"/>
    <property type="match status" value="1"/>
</dbReference>
<accession>A0ABR2WDJ8</accession>
<dbReference type="Gene3D" id="3.10.270.10">
    <property type="entry name" value="Urate Oxidase"/>
    <property type="match status" value="1"/>
</dbReference>
<gene>
    <name evidence="7" type="ORF">K7432_017284</name>
</gene>
<dbReference type="EMBL" id="JASJQH010003565">
    <property type="protein sequence ID" value="KAK9759580.1"/>
    <property type="molecule type" value="Genomic_DNA"/>
</dbReference>
<evidence type="ECO:0000256" key="6">
    <source>
        <dbReference type="ARBA" id="ARBA00031317"/>
    </source>
</evidence>
<organism evidence="7 8">
    <name type="scientific">Basidiobolus ranarum</name>
    <dbReference type="NCBI Taxonomy" id="34480"/>
    <lineage>
        <taxon>Eukaryota</taxon>
        <taxon>Fungi</taxon>
        <taxon>Fungi incertae sedis</taxon>
        <taxon>Zoopagomycota</taxon>
        <taxon>Entomophthoromycotina</taxon>
        <taxon>Basidiobolomycetes</taxon>
        <taxon>Basidiobolales</taxon>
        <taxon>Basidiobolaceae</taxon>
        <taxon>Basidiobolus</taxon>
    </lineage>
</organism>
<dbReference type="InterPro" id="IPR002042">
    <property type="entry name" value="Uricase"/>
</dbReference>
<dbReference type="PANTHER" id="PTHR42874:SF1">
    <property type="entry name" value="URICASE"/>
    <property type="match status" value="1"/>
</dbReference>
<dbReference type="PRINTS" id="PR00093">
    <property type="entry name" value="URICASE"/>
</dbReference>
<reference evidence="7 8" key="1">
    <citation type="submission" date="2023-04" db="EMBL/GenBank/DDBJ databases">
        <title>Genome of Basidiobolus ranarum AG-B5.</title>
        <authorList>
            <person name="Stajich J.E."/>
            <person name="Carter-House D."/>
            <person name="Gryganskyi A."/>
        </authorList>
    </citation>
    <scope>NUCLEOTIDE SEQUENCE [LARGE SCALE GENOMIC DNA]</scope>
    <source>
        <strain evidence="7 8">AG-B5</strain>
    </source>
</reference>
<keyword evidence="4" id="KW-0659">Purine metabolism</keyword>
<dbReference type="PANTHER" id="PTHR42874">
    <property type="entry name" value="URICASE"/>
    <property type="match status" value="1"/>
</dbReference>
<evidence type="ECO:0000313" key="8">
    <source>
        <dbReference type="Proteomes" id="UP001479436"/>
    </source>
</evidence>
<sequence length="171" mass="19456">DYGKAKARVTKAIRYTTECNDIVKLTRQVLFEVDFEKAYTKAGNSMAISTDTVKNTCYAIAKKSTHVQTIECYGYKLGKHFIDKYSHVTHANVHIVQSHWTRIDVNGKPHPHSFYRNEAETRQTWVIVTLDSVSIRSYLEGLLVLKTTGSSFTDIHVCENTATKMPLRVRG</sequence>
<evidence type="ECO:0000313" key="7">
    <source>
        <dbReference type="EMBL" id="KAK9759580.1"/>
    </source>
</evidence>
<evidence type="ECO:0000256" key="3">
    <source>
        <dbReference type="ARBA" id="ARBA00012598"/>
    </source>
</evidence>
<protein>
    <recommendedName>
        <fullName evidence="3">factor independent urate hydroxylase</fullName>
        <ecNumber evidence="3">1.7.3.3</ecNumber>
    </recommendedName>
    <alternativeName>
        <fullName evidence="6">Urate oxidase</fullName>
    </alternativeName>
</protein>
<evidence type="ECO:0000256" key="1">
    <source>
        <dbReference type="ARBA" id="ARBA00004831"/>
    </source>
</evidence>
<evidence type="ECO:0000256" key="5">
    <source>
        <dbReference type="ARBA" id="ARBA00023002"/>
    </source>
</evidence>